<comment type="caution">
    <text evidence="1">The sequence shown here is derived from an EMBL/GenBank/DDBJ whole genome shotgun (WGS) entry which is preliminary data.</text>
</comment>
<proteinExistence type="predicted"/>
<reference evidence="1" key="1">
    <citation type="submission" date="2020-10" db="EMBL/GenBank/DDBJ databases">
        <authorList>
            <person name="Gilroy R."/>
        </authorList>
    </citation>
    <scope>NUCLEOTIDE SEQUENCE</scope>
    <source>
        <strain evidence="1">CHK195-26880</strain>
    </source>
</reference>
<reference evidence="1" key="2">
    <citation type="journal article" date="2021" name="PeerJ">
        <title>Extensive microbial diversity within the chicken gut microbiome revealed by metagenomics and culture.</title>
        <authorList>
            <person name="Gilroy R."/>
            <person name="Ravi A."/>
            <person name="Getino M."/>
            <person name="Pursley I."/>
            <person name="Horton D.L."/>
            <person name="Alikhan N.F."/>
            <person name="Baker D."/>
            <person name="Gharbi K."/>
            <person name="Hall N."/>
            <person name="Watson M."/>
            <person name="Adriaenssens E.M."/>
            <person name="Foster-Nyarko E."/>
            <person name="Jarju S."/>
            <person name="Secka A."/>
            <person name="Antonio M."/>
            <person name="Oren A."/>
            <person name="Chaudhuri R.R."/>
            <person name="La Ragione R."/>
            <person name="Hildebrand F."/>
            <person name="Pallen M.J."/>
        </authorList>
    </citation>
    <scope>NUCLEOTIDE SEQUENCE</scope>
    <source>
        <strain evidence="1">CHK195-26880</strain>
    </source>
</reference>
<dbReference type="Proteomes" id="UP000886833">
    <property type="component" value="Unassembled WGS sequence"/>
</dbReference>
<dbReference type="EMBL" id="DVKQ01000084">
    <property type="protein sequence ID" value="HIT38121.1"/>
    <property type="molecule type" value="Genomic_DNA"/>
</dbReference>
<evidence type="ECO:0000313" key="1">
    <source>
        <dbReference type="EMBL" id="HIT38121.1"/>
    </source>
</evidence>
<accession>A0A9D1GC60</accession>
<protein>
    <submittedName>
        <fullName evidence="1">Uncharacterized protein</fullName>
    </submittedName>
</protein>
<organism evidence="1 2">
    <name type="scientific">Candidatus Onthousia faecipullorum</name>
    <dbReference type="NCBI Taxonomy" id="2840887"/>
    <lineage>
        <taxon>Bacteria</taxon>
        <taxon>Bacillati</taxon>
        <taxon>Bacillota</taxon>
        <taxon>Bacilli</taxon>
        <taxon>Candidatus Onthousia</taxon>
    </lineage>
</organism>
<gene>
    <name evidence="1" type="ORF">IAB59_06575</name>
</gene>
<evidence type="ECO:0000313" key="2">
    <source>
        <dbReference type="Proteomes" id="UP000886833"/>
    </source>
</evidence>
<sequence>MTPYGYDRPLETFGKPFITEVKPGKKFIKRVEKDIPLDSNNLSIALKLYNNLNELVEFSEKFEAFGQDLSLDFLKRIYETPINSINLTDNQVTCKNWAELYSFFLNKHNIPCVINKSGVHYSVYLKEEGYLFNADATIINKGKNDNYKMDDLTRSKLGLRPNGFNALIRDEELGAKKVNVYDLGLNLDKSTEIDYVNFEDRTNAIIRNLTNCKAFKIRNIPEKTDEVTDNFSLINNLLLEEDLGSVSAISYINTLIKVLFSKEDQQHLAYVQIKEKGKEEGEYKNSEVINYNPNEERIHKHDYKMGIPNLEGYNFIYRDGSLEYLTKRKARKVIEDSMNIDVDILSNKGGSL</sequence>
<dbReference type="AlphaFoldDB" id="A0A9D1GC60"/>
<name>A0A9D1GC60_9FIRM</name>